<evidence type="ECO:0000313" key="5">
    <source>
        <dbReference type="Proteomes" id="UP000824028"/>
    </source>
</evidence>
<comment type="caution">
    <text evidence="4">The sequence shown here is derived from an EMBL/GenBank/DDBJ whole genome shotgun (WGS) entry which is preliminary data.</text>
</comment>
<dbReference type="GO" id="GO:0005975">
    <property type="term" value="P:carbohydrate metabolic process"/>
    <property type="evidence" value="ECO:0007669"/>
    <property type="project" value="InterPro"/>
</dbReference>
<gene>
    <name evidence="4" type="ORF">H9814_06155</name>
</gene>
<reference evidence="4" key="1">
    <citation type="journal article" date="2021" name="PeerJ">
        <title>Extensive microbial diversity within the chicken gut microbiome revealed by metagenomics and culture.</title>
        <authorList>
            <person name="Gilroy R."/>
            <person name="Ravi A."/>
            <person name="Getino M."/>
            <person name="Pursley I."/>
            <person name="Horton D.L."/>
            <person name="Alikhan N.F."/>
            <person name="Baker D."/>
            <person name="Gharbi K."/>
            <person name="Hall N."/>
            <person name="Watson M."/>
            <person name="Adriaenssens E.M."/>
            <person name="Foster-Nyarko E."/>
            <person name="Jarju S."/>
            <person name="Secka A."/>
            <person name="Antonio M."/>
            <person name="Oren A."/>
            <person name="Chaudhuri R.R."/>
            <person name="La Ragione R."/>
            <person name="Hildebrand F."/>
            <person name="Pallen M.J."/>
        </authorList>
    </citation>
    <scope>NUCLEOTIDE SEQUENCE</scope>
    <source>
        <strain evidence="4">ChiHjej9B8-1298</strain>
    </source>
</reference>
<organism evidence="4 5">
    <name type="scientific">Candidatus Bacteroides merdigallinarum</name>
    <dbReference type="NCBI Taxonomy" id="2838473"/>
    <lineage>
        <taxon>Bacteria</taxon>
        <taxon>Pseudomonadati</taxon>
        <taxon>Bacteroidota</taxon>
        <taxon>Bacteroidia</taxon>
        <taxon>Bacteroidales</taxon>
        <taxon>Bacteroidaceae</taxon>
        <taxon>Bacteroides</taxon>
    </lineage>
</organism>
<feature type="chain" id="PRO_5038713373" evidence="1">
    <location>
        <begin position="24"/>
        <end position="657"/>
    </location>
</feature>
<reference evidence="4" key="2">
    <citation type="submission" date="2021-04" db="EMBL/GenBank/DDBJ databases">
        <authorList>
            <person name="Gilroy R."/>
        </authorList>
    </citation>
    <scope>NUCLEOTIDE SEQUENCE</scope>
    <source>
        <strain evidence="4">ChiHjej9B8-1298</strain>
    </source>
</reference>
<dbReference type="GO" id="GO:0016787">
    <property type="term" value="F:hydrolase activity"/>
    <property type="evidence" value="ECO:0007669"/>
    <property type="project" value="UniProtKB-KW"/>
</dbReference>
<dbReference type="InterPro" id="IPR008928">
    <property type="entry name" value="6-hairpin_glycosidase_sf"/>
</dbReference>
<dbReference type="EMBL" id="DXBX01000048">
    <property type="protein sequence ID" value="HIZ33116.1"/>
    <property type="molecule type" value="Genomic_DNA"/>
</dbReference>
<name>A0A9D2E999_9BACE</name>
<dbReference type="Proteomes" id="UP000824028">
    <property type="component" value="Unassembled WGS sequence"/>
</dbReference>
<protein>
    <submittedName>
        <fullName evidence="4">Glycoside hydrolase family 127 protein</fullName>
    </submittedName>
</protein>
<feature type="domain" description="Non-reducing end beta-L-arabinofuranosidase-like GH127 middle" evidence="3">
    <location>
        <begin position="457"/>
        <end position="558"/>
    </location>
</feature>
<dbReference type="Pfam" id="PF07944">
    <property type="entry name" value="Beta-AFase-like_GH127_cat"/>
    <property type="match status" value="1"/>
</dbReference>
<proteinExistence type="predicted"/>
<dbReference type="PANTHER" id="PTHR31151">
    <property type="entry name" value="PROLINE-TRNA LIGASE (DUF1680)"/>
    <property type="match status" value="1"/>
</dbReference>
<dbReference type="InterPro" id="IPR049046">
    <property type="entry name" value="Beta-AFase-like_GH127_middle"/>
</dbReference>
<dbReference type="AlphaFoldDB" id="A0A9D2E999"/>
<dbReference type="InterPro" id="IPR012878">
    <property type="entry name" value="Beta-AFase-like_GH127_cat"/>
</dbReference>
<dbReference type="Pfam" id="PF20736">
    <property type="entry name" value="Glyco_hydro127M"/>
    <property type="match status" value="1"/>
</dbReference>
<keyword evidence="4" id="KW-0378">Hydrolase</keyword>
<evidence type="ECO:0000256" key="1">
    <source>
        <dbReference type="SAM" id="SignalP"/>
    </source>
</evidence>
<dbReference type="PANTHER" id="PTHR31151:SF0">
    <property type="entry name" value="PROLINE-TRNA LIGASE (DUF1680)"/>
    <property type="match status" value="1"/>
</dbReference>
<sequence>MKPLKQAALTVFFGLLLGAQAYAQVIYVDDSGAQADNLAARFQSSQPARAALTPVPVQDVRLLNSLFTERYALNRQYMMSLENHKLLQNFYNEAGIEKTGHGILGKEGNYQDFYWGWESPGNQLRGHFLGHWLSAAAYMYAETGDEAVKQKADQIVSELAVCQQHNGGEWAGSIPEKYLDLMADGRPIWSPQYTLHKTLMGLYDMYALTGSQQALDVLDKFADWFHRWTGRLVAEGKADAIYKGETSGMLEIWANMYGLTHRQKYLDLMERYGNPGLFGELMAGRDALSCDHANASVPWSHGAARTYEVTGNTYWRDVTLAFWRNAVEERESFCTGGQNAGEFWIPPHELARFAGENNQEHCTVYNMMRTADYLFRWTGDPQYADYIERNLYNGILAQQHPRTGMVAYFLPMGAGYHKGGEKGWGHPTMDFYCCHGSLVQAQTRYPAYIYYQSAQGLSVSQYIPSELKWRYADTDITLRQDFAAHQFDRHYKDNRWKMRMHIRADRAVRFDLQLRLPWWLKQKAVVRVNGEACPVRELHGWLTLSRTWQDDEITVEFPTEVYTEPMPGRTDMVAYMEGPIVLAGLTDGEVTLETDNLARPQDLLEPEYGQEYKLVRWTQSHYRTTGQSRNIRLVPLYEIGDESYEIYFPLRKRANGR</sequence>
<feature type="domain" description="Non-reducing end beta-L-arabinofuranosidase-like GH127 catalytic" evidence="2">
    <location>
        <begin position="59"/>
        <end position="445"/>
    </location>
</feature>
<feature type="signal peptide" evidence="1">
    <location>
        <begin position="1"/>
        <end position="23"/>
    </location>
</feature>
<keyword evidence="1" id="KW-0732">Signal</keyword>
<evidence type="ECO:0000259" key="2">
    <source>
        <dbReference type="Pfam" id="PF07944"/>
    </source>
</evidence>
<dbReference type="SUPFAM" id="SSF48208">
    <property type="entry name" value="Six-hairpin glycosidases"/>
    <property type="match status" value="1"/>
</dbReference>
<evidence type="ECO:0000259" key="3">
    <source>
        <dbReference type="Pfam" id="PF20736"/>
    </source>
</evidence>
<accession>A0A9D2E999</accession>
<evidence type="ECO:0000313" key="4">
    <source>
        <dbReference type="EMBL" id="HIZ33116.1"/>
    </source>
</evidence>